<evidence type="ECO:0000256" key="2">
    <source>
        <dbReference type="SAM" id="SignalP"/>
    </source>
</evidence>
<protein>
    <submittedName>
        <fullName evidence="4">T9SS type A sorting domain-containing protein</fullName>
    </submittedName>
</protein>
<reference evidence="5" key="1">
    <citation type="submission" date="2019-05" db="EMBL/GenBank/DDBJ databases">
        <title>Flavobacterium profundi sp. nov., isolated from a deep-sea seamount.</title>
        <authorList>
            <person name="Zhang D.-C."/>
        </authorList>
    </citation>
    <scope>NUCLEOTIDE SEQUENCE [LARGE SCALE GENOMIC DNA]</scope>
    <source>
        <strain evidence="5">TP390</strain>
    </source>
</reference>
<accession>A0A6I4IU68</accession>
<keyword evidence="5" id="KW-1185">Reference proteome</keyword>
<name>A0A6I4IU68_9FLAO</name>
<evidence type="ECO:0000256" key="1">
    <source>
        <dbReference type="ARBA" id="ARBA00022729"/>
    </source>
</evidence>
<dbReference type="InterPro" id="IPR026444">
    <property type="entry name" value="Secre_tail"/>
</dbReference>
<comment type="caution">
    <text evidence="4">The sequence shown here is derived from an EMBL/GenBank/DDBJ whole genome shotgun (WGS) entry which is preliminary data.</text>
</comment>
<feature type="domain" description="Secretion system C-terminal sorting" evidence="3">
    <location>
        <begin position="59"/>
        <end position="121"/>
    </location>
</feature>
<sequence length="127" mass="14113">MIMKKVKLGLVMAMVASSSMMMGQQSVSLEKNKFEMKTIVAKNNQESNDKGLVISDIKMFPNPASDLVTLQGVKVDDQISITDNKGKTRLQIKAKAEVEIIPIDFLESGIYLLAINGEKRRLIVENK</sequence>
<evidence type="ECO:0000313" key="4">
    <source>
        <dbReference type="EMBL" id="MVO10449.1"/>
    </source>
</evidence>
<dbReference type="EMBL" id="WQLW01000012">
    <property type="protein sequence ID" value="MVO10449.1"/>
    <property type="molecule type" value="Genomic_DNA"/>
</dbReference>
<organism evidence="4 5">
    <name type="scientific">Flavobacterium profundi</name>
    <dbReference type="NCBI Taxonomy" id="1774945"/>
    <lineage>
        <taxon>Bacteria</taxon>
        <taxon>Pseudomonadati</taxon>
        <taxon>Bacteroidota</taxon>
        <taxon>Flavobacteriia</taxon>
        <taxon>Flavobacteriales</taxon>
        <taxon>Flavobacteriaceae</taxon>
        <taxon>Flavobacterium</taxon>
    </lineage>
</organism>
<dbReference type="Pfam" id="PF18962">
    <property type="entry name" value="Por_Secre_tail"/>
    <property type="match status" value="1"/>
</dbReference>
<evidence type="ECO:0000313" key="5">
    <source>
        <dbReference type="Proteomes" id="UP000431264"/>
    </source>
</evidence>
<dbReference type="Proteomes" id="UP000431264">
    <property type="component" value="Unassembled WGS sequence"/>
</dbReference>
<dbReference type="OrthoDB" id="665834at2"/>
<keyword evidence="1 2" id="KW-0732">Signal</keyword>
<evidence type="ECO:0000259" key="3">
    <source>
        <dbReference type="Pfam" id="PF18962"/>
    </source>
</evidence>
<feature type="signal peptide" evidence="2">
    <location>
        <begin position="1"/>
        <end position="23"/>
    </location>
</feature>
<feature type="chain" id="PRO_5026093677" evidence="2">
    <location>
        <begin position="24"/>
        <end position="127"/>
    </location>
</feature>
<gene>
    <name evidence="4" type="ORF">GOQ30_14840</name>
</gene>
<proteinExistence type="predicted"/>
<dbReference type="AlphaFoldDB" id="A0A6I4IU68"/>
<dbReference type="NCBIfam" id="TIGR04183">
    <property type="entry name" value="Por_Secre_tail"/>
    <property type="match status" value="1"/>
</dbReference>